<comment type="subcellular location">
    <subcellularLocation>
        <location evidence="7">Cytoplasm</location>
    </subcellularLocation>
</comment>
<evidence type="ECO:0000256" key="4">
    <source>
        <dbReference type="ARBA" id="ARBA00022763"/>
    </source>
</evidence>
<dbReference type="KEGG" id="cmik:PMARG_ME00310"/>
<dbReference type="SMART" id="SM00927">
    <property type="entry name" value="MutH"/>
    <property type="match status" value="1"/>
</dbReference>
<keyword evidence="5 7" id="KW-0378">Hydrolase</keyword>
<accession>A0A143WQR1</accession>
<organism evidence="9 10">
    <name type="scientific">Candidatus Mikella endobia</name>
    <dbReference type="NCBI Taxonomy" id="1778264"/>
    <lineage>
        <taxon>Bacteria</taxon>
        <taxon>Pseudomonadati</taxon>
        <taxon>Pseudomonadota</taxon>
        <taxon>Gammaproteobacteria</taxon>
        <taxon>Enterobacterales</taxon>
        <taxon>Enterobacteriaceae</taxon>
        <taxon>Candidatus Mikella</taxon>
    </lineage>
</organism>
<gene>
    <name evidence="7 9" type="primary">mutH</name>
    <name evidence="9" type="ORF">PMARG_ME00310</name>
</gene>
<dbReference type="PATRIC" id="fig|1778264.3.peg.276"/>
<dbReference type="InterPro" id="IPR037057">
    <property type="entry name" value="DNA_rep_MutH/T2_RE_sf"/>
</dbReference>
<keyword evidence="6 7" id="KW-0234">DNA repair</keyword>
<evidence type="ECO:0000256" key="3">
    <source>
        <dbReference type="ARBA" id="ARBA00022759"/>
    </source>
</evidence>
<comment type="function">
    <text evidence="7">Sequence-specific endonuclease that cleaves unmethylated GATC sequences. It is involved in DNA mismatch repair.</text>
</comment>
<dbReference type="GO" id="GO:0004519">
    <property type="term" value="F:endonuclease activity"/>
    <property type="evidence" value="ECO:0007669"/>
    <property type="project" value="UniProtKB-UniRule"/>
</dbReference>
<proteinExistence type="inferred from homology"/>
<dbReference type="SUPFAM" id="SSF52980">
    <property type="entry name" value="Restriction endonuclease-like"/>
    <property type="match status" value="1"/>
</dbReference>
<dbReference type="GO" id="GO:0003677">
    <property type="term" value="F:DNA binding"/>
    <property type="evidence" value="ECO:0007669"/>
    <property type="project" value="InterPro"/>
</dbReference>
<keyword evidence="4 7" id="KW-0227">DNA damage</keyword>
<evidence type="ECO:0000259" key="8">
    <source>
        <dbReference type="SMART" id="SM00927"/>
    </source>
</evidence>
<evidence type="ECO:0000256" key="7">
    <source>
        <dbReference type="HAMAP-Rule" id="MF_00759"/>
    </source>
</evidence>
<keyword evidence="1 7" id="KW-0963">Cytoplasm</keyword>
<feature type="domain" description="DNA mismatch repair MutH/Type II restriction enzyme Sau3AI" evidence="8">
    <location>
        <begin position="43"/>
        <end position="142"/>
    </location>
</feature>
<keyword evidence="2 7" id="KW-0540">Nuclease</keyword>
<dbReference type="AlphaFoldDB" id="A0A143WQR1"/>
<dbReference type="GO" id="GO:0006304">
    <property type="term" value="P:DNA modification"/>
    <property type="evidence" value="ECO:0007669"/>
    <property type="project" value="InterPro"/>
</dbReference>
<dbReference type="GO" id="GO:0016787">
    <property type="term" value="F:hydrolase activity"/>
    <property type="evidence" value="ECO:0007669"/>
    <property type="project" value="UniProtKB-KW"/>
</dbReference>
<evidence type="ECO:0000256" key="6">
    <source>
        <dbReference type="ARBA" id="ARBA00023204"/>
    </source>
</evidence>
<dbReference type="GO" id="GO:0006298">
    <property type="term" value="P:mismatch repair"/>
    <property type="evidence" value="ECO:0007669"/>
    <property type="project" value="UniProtKB-UniRule"/>
</dbReference>
<keyword evidence="3 7" id="KW-0255">Endonuclease</keyword>
<dbReference type="HAMAP" id="MF_00759">
    <property type="entry name" value="MutH"/>
    <property type="match status" value="1"/>
</dbReference>
<evidence type="ECO:0000256" key="5">
    <source>
        <dbReference type="ARBA" id="ARBA00022801"/>
    </source>
</evidence>
<name>A0A143WQR1_9ENTR</name>
<evidence type="ECO:0000313" key="9">
    <source>
        <dbReference type="EMBL" id="CUX96068.1"/>
    </source>
</evidence>
<dbReference type="Pfam" id="PF02976">
    <property type="entry name" value="MutH"/>
    <property type="match status" value="1"/>
</dbReference>
<dbReference type="Proteomes" id="UP000095697">
    <property type="component" value="Chromosome I"/>
</dbReference>
<dbReference type="GO" id="GO:0005737">
    <property type="term" value="C:cytoplasm"/>
    <property type="evidence" value="ECO:0007669"/>
    <property type="project" value="UniProtKB-SubCell"/>
</dbReference>
<dbReference type="NCBIfam" id="TIGR02248">
    <property type="entry name" value="mutH_TIGR"/>
    <property type="match status" value="1"/>
</dbReference>
<dbReference type="Gene3D" id="3.40.600.10">
    <property type="entry name" value="DNA mismatch repair MutH/Restriction endonuclease, type II"/>
    <property type="match status" value="1"/>
</dbReference>
<sequence length="216" mass="24567">MLERANSLFGYTLGELSIYAKLEIPPNLKRDKGWIGILLERYLGASAKNKSEPDFASIGIELKTIPIDNRSKIPLETTFICVAPLIGNSGVTWETSYVRYKLSRVLWIPIEGQRTMPLAMRRIGAPLLWNLNSKEELHLKSDWEELMDLIVLGKVETITAHHGEMLHLRPKASHGKSLTAAIGKFGKPILTIPLGFYLRKKFTAKIIARYYRYFLL</sequence>
<protein>
    <recommendedName>
        <fullName evidence="7">DNA mismatch repair protein MutH</fullName>
    </recommendedName>
    <alternativeName>
        <fullName evidence="7">Methyl-directed mismatch repair protein</fullName>
    </alternativeName>
</protein>
<dbReference type="InterPro" id="IPR004230">
    <property type="entry name" value="DNA_mismatch_repair_MutH"/>
</dbReference>
<evidence type="ECO:0000256" key="2">
    <source>
        <dbReference type="ARBA" id="ARBA00022722"/>
    </source>
</evidence>
<dbReference type="InterPro" id="IPR011337">
    <property type="entry name" value="DNA_rep_MutH/RE_typeII_Sau3AI"/>
</dbReference>
<dbReference type="InterPro" id="IPR011335">
    <property type="entry name" value="Restrct_endonuc-II-like"/>
</dbReference>
<evidence type="ECO:0000256" key="1">
    <source>
        <dbReference type="ARBA" id="ARBA00022490"/>
    </source>
</evidence>
<evidence type="ECO:0000313" key="10">
    <source>
        <dbReference type="Proteomes" id="UP000095697"/>
    </source>
</evidence>
<dbReference type="CDD" id="cd00583">
    <property type="entry name" value="MutH-like"/>
    <property type="match status" value="1"/>
</dbReference>
<reference evidence="10" key="1">
    <citation type="submission" date="2016-01" db="EMBL/GenBank/DDBJ databases">
        <authorList>
            <person name="Husnik F."/>
        </authorList>
    </citation>
    <scope>NUCLEOTIDE SEQUENCE [LARGE SCALE GENOMIC DNA]</scope>
</reference>
<dbReference type="STRING" id="1778264.PMARG_ME00310"/>
<dbReference type="NCBIfam" id="NF003458">
    <property type="entry name" value="PRK05070.1"/>
    <property type="match status" value="1"/>
</dbReference>
<comment type="similarity">
    <text evidence="7">Belongs to the MutH family.</text>
</comment>
<dbReference type="EMBL" id="LN999831">
    <property type="protein sequence ID" value="CUX96068.1"/>
    <property type="molecule type" value="Genomic_DNA"/>
</dbReference>
<keyword evidence="10" id="KW-1185">Reference proteome</keyword>